<keyword evidence="2" id="KW-1185">Reference proteome</keyword>
<name>A0A316FJU3_9ACTN</name>
<organism evidence="1 2">
    <name type="scientific">Actinoplanes xinjiangensis</name>
    <dbReference type="NCBI Taxonomy" id="512350"/>
    <lineage>
        <taxon>Bacteria</taxon>
        <taxon>Bacillati</taxon>
        <taxon>Actinomycetota</taxon>
        <taxon>Actinomycetes</taxon>
        <taxon>Micromonosporales</taxon>
        <taxon>Micromonosporaceae</taxon>
        <taxon>Actinoplanes</taxon>
    </lineage>
</organism>
<evidence type="ECO:0000313" key="2">
    <source>
        <dbReference type="Proteomes" id="UP000245697"/>
    </source>
</evidence>
<reference evidence="1 2" key="1">
    <citation type="submission" date="2018-05" db="EMBL/GenBank/DDBJ databases">
        <title>Genomic Encyclopedia of Archaeal and Bacterial Type Strains, Phase II (KMG-II): from individual species to whole genera.</title>
        <authorList>
            <person name="Goeker M."/>
        </authorList>
    </citation>
    <scope>NUCLEOTIDE SEQUENCE [LARGE SCALE GENOMIC DNA]</scope>
    <source>
        <strain evidence="1 2">DSM 45184</strain>
    </source>
</reference>
<dbReference type="EMBL" id="QGGR01000005">
    <property type="protein sequence ID" value="PWK48769.1"/>
    <property type="molecule type" value="Genomic_DNA"/>
</dbReference>
<gene>
    <name evidence="1" type="ORF">BC793_105113</name>
</gene>
<evidence type="ECO:0000313" key="1">
    <source>
        <dbReference type="EMBL" id="PWK48769.1"/>
    </source>
</evidence>
<dbReference type="RefSeq" id="WP_146246245.1">
    <property type="nucleotide sequence ID" value="NZ_BONA01000035.1"/>
</dbReference>
<dbReference type="AlphaFoldDB" id="A0A316FJU3"/>
<sequence length="148" mass="16621">MLIDLDTAPAVGPVRLGMEYDRVEAALRHFGSPSWMCMGGAWTVYRSSGLSITPRRGHDNRRIESIRFEGTLWDDAAEPDSLRFRGIDLLTLPWREVVDRLAAHLPVTEEERVFTVEAAPGVELSLILPWDEEDPRVFGQVVVSFADA</sequence>
<protein>
    <submittedName>
        <fullName evidence="1">Uncharacterized protein</fullName>
    </submittedName>
</protein>
<proteinExistence type="predicted"/>
<dbReference type="Proteomes" id="UP000245697">
    <property type="component" value="Unassembled WGS sequence"/>
</dbReference>
<dbReference type="OrthoDB" id="3870503at2"/>
<accession>A0A316FJU3</accession>
<comment type="caution">
    <text evidence="1">The sequence shown here is derived from an EMBL/GenBank/DDBJ whole genome shotgun (WGS) entry which is preliminary data.</text>
</comment>